<evidence type="ECO:0000313" key="7">
    <source>
        <dbReference type="EMBL" id="AHE54912.1"/>
    </source>
</evidence>
<organism evidence="7 8">
    <name type="scientific">Sphingomonas sanxanigenens DSM 19645 = NX02</name>
    <dbReference type="NCBI Taxonomy" id="1123269"/>
    <lineage>
        <taxon>Bacteria</taxon>
        <taxon>Pseudomonadati</taxon>
        <taxon>Pseudomonadota</taxon>
        <taxon>Alphaproteobacteria</taxon>
        <taxon>Sphingomonadales</taxon>
        <taxon>Sphingomonadaceae</taxon>
        <taxon>Sphingomonas</taxon>
    </lineage>
</organism>
<feature type="compositionally biased region" description="Low complexity" evidence="5">
    <location>
        <begin position="46"/>
        <end position="60"/>
    </location>
</feature>
<feature type="compositionally biased region" description="Pro residues" evidence="5">
    <location>
        <begin position="33"/>
        <end position="45"/>
    </location>
</feature>
<dbReference type="Pfam" id="PF03544">
    <property type="entry name" value="TonB_C"/>
    <property type="match status" value="1"/>
</dbReference>
<dbReference type="Gene3D" id="3.30.1150.10">
    <property type="match status" value="1"/>
</dbReference>
<dbReference type="HOGENOM" id="CLU_094939_0_0_5"/>
<accession>W0AED4</accession>
<dbReference type="InterPro" id="IPR006260">
    <property type="entry name" value="TonB/TolA_C"/>
</dbReference>
<gene>
    <name evidence="7" type="ORF">NX02_16160</name>
</gene>
<dbReference type="PATRIC" id="fig|1123269.5.peg.3162"/>
<reference evidence="7 8" key="1">
    <citation type="submission" date="2013-07" db="EMBL/GenBank/DDBJ databases">
        <title>Completed genome of Sphingomonas sanxanigenens NX02.</title>
        <authorList>
            <person name="Ma T."/>
            <person name="Huang H."/>
            <person name="Wu M."/>
            <person name="Li X."/>
            <person name="Li G."/>
        </authorList>
    </citation>
    <scope>NUCLEOTIDE SEQUENCE [LARGE SCALE GENOMIC DNA]</scope>
    <source>
        <strain evidence="7 8">NX02</strain>
    </source>
</reference>
<feature type="region of interest" description="Disordered" evidence="5">
    <location>
        <begin position="30"/>
        <end position="60"/>
    </location>
</feature>
<proteinExistence type="predicted"/>
<keyword evidence="2" id="KW-0812">Transmembrane</keyword>
<dbReference type="EMBL" id="CP006644">
    <property type="protein sequence ID" value="AHE54912.1"/>
    <property type="molecule type" value="Genomic_DNA"/>
</dbReference>
<evidence type="ECO:0000256" key="4">
    <source>
        <dbReference type="ARBA" id="ARBA00023136"/>
    </source>
</evidence>
<dbReference type="KEGG" id="ssan:NX02_16160"/>
<keyword evidence="4" id="KW-0472">Membrane</keyword>
<dbReference type="NCBIfam" id="TIGR01352">
    <property type="entry name" value="tonB_Cterm"/>
    <property type="match status" value="1"/>
</dbReference>
<evidence type="ECO:0000256" key="2">
    <source>
        <dbReference type="ARBA" id="ARBA00022692"/>
    </source>
</evidence>
<dbReference type="Proteomes" id="UP000018851">
    <property type="component" value="Chromosome"/>
</dbReference>
<keyword evidence="8" id="KW-1185">Reference proteome</keyword>
<dbReference type="eggNOG" id="COG0810">
    <property type="taxonomic scope" value="Bacteria"/>
</dbReference>
<dbReference type="AlphaFoldDB" id="W0AED4"/>
<sequence>MHAALLAALLLIRMPQPPARVRADALQLFDLPAPQPPPQPRPAPSPRAAGSAAPANLHSLPRPIIAPQAPILIARPLPAPPIAATGPESTAGATDHAGPGTGAAGIGAGRGSGNGGAGMGGGGTGGGGTRARRIAGGINAADLPRKARARAAGSVLIHLAVGADGRVTGCSIARSSGDAALDAATCRLATRRFRYRPATDATGRAIADTAGWRQDWWVEADQN</sequence>
<evidence type="ECO:0000256" key="3">
    <source>
        <dbReference type="ARBA" id="ARBA00022989"/>
    </source>
</evidence>
<evidence type="ECO:0000256" key="5">
    <source>
        <dbReference type="SAM" id="MobiDB-lite"/>
    </source>
</evidence>
<dbReference type="GO" id="GO:0055085">
    <property type="term" value="P:transmembrane transport"/>
    <property type="evidence" value="ECO:0007669"/>
    <property type="project" value="InterPro"/>
</dbReference>
<keyword evidence="3" id="KW-1133">Transmembrane helix</keyword>
<name>W0AED4_9SPHN</name>
<evidence type="ECO:0000313" key="8">
    <source>
        <dbReference type="Proteomes" id="UP000018851"/>
    </source>
</evidence>
<feature type="compositionally biased region" description="Gly residues" evidence="5">
    <location>
        <begin position="99"/>
        <end position="109"/>
    </location>
</feature>
<dbReference type="InterPro" id="IPR037682">
    <property type="entry name" value="TonB_C"/>
</dbReference>
<evidence type="ECO:0000256" key="1">
    <source>
        <dbReference type="ARBA" id="ARBA00004167"/>
    </source>
</evidence>
<feature type="region of interest" description="Disordered" evidence="5">
    <location>
        <begin position="80"/>
        <end position="109"/>
    </location>
</feature>
<dbReference type="STRING" id="1123269.NX02_16160"/>
<evidence type="ECO:0000259" key="6">
    <source>
        <dbReference type="Pfam" id="PF03544"/>
    </source>
</evidence>
<protein>
    <recommendedName>
        <fullName evidence="6">TonB C-terminal domain-containing protein</fullName>
    </recommendedName>
</protein>
<feature type="domain" description="TonB C-terminal" evidence="6">
    <location>
        <begin position="146"/>
        <end position="204"/>
    </location>
</feature>
<dbReference type="SUPFAM" id="SSF74653">
    <property type="entry name" value="TolA/TonB C-terminal domain"/>
    <property type="match status" value="1"/>
</dbReference>
<dbReference type="GO" id="GO:0016020">
    <property type="term" value="C:membrane"/>
    <property type="evidence" value="ECO:0007669"/>
    <property type="project" value="UniProtKB-SubCell"/>
</dbReference>
<comment type="subcellular location">
    <subcellularLocation>
        <location evidence="1">Membrane</location>
        <topology evidence="1">Single-pass membrane protein</topology>
    </subcellularLocation>
</comment>